<dbReference type="PANTHER" id="PTHR47338:SF9">
    <property type="entry name" value="ZN(II)2CYS6 TRANSCRIPTION FACTOR (EUROFUNG)"/>
    <property type="match status" value="1"/>
</dbReference>
<proteinExistence type="predicted"/>
<evidence type="ECO:0000256" key="5">
    <source>
        <dbReference type="ARBA" id="ARBA00023242"/>
    </source>
</evidence>
<keyword evidence="4" id="KW-0804">Transcription</keyword>
<keyword evidence="7" id="KW-1185">Reference proteome</keyword>
<sequence length="504" mass="56721">MFDAETFAESLPSRDPELILVLQALCFRFPPQSLNTESRQQLIAMARTFFEYTEGNVAQAGLHLSMAIQFMRGIPKGNALGDSAEFNNCLRSIFVLYHLQGSVSTGVWPTSISQGDGLVTNSWSGPGWLTPPDNAIPSEMDIGIMKYITPLAQVWREARIYASCRVFSDMLPPWNPRSDYSQVAYRHLEVDCSVPLKYRFSASRIVEQTSESLQQNRGHWGPYLFTQFVYASVPVILNHPFLLSMRLRNFRSTMPHSFINSSFDAITRHIGWIMYHLELINRMAYQISDPTLAHIVVIVATIHLQHSFVDDSELREKAQSGFGKCLEFLQRMGAMWPSHENLQKLQQSIQVIPVPSEEPGMSGTPQQKFTIDTRILWDLLSYEQAGRSNAHIDQSMFSGLSSTNPDIGSNSTESGIGYDLVGSAGIIGHKTVPKNTPIYAPGEGETAKENNRSDFDLILIETLQQNIRDGFGSVVPQQNIFPQAHDFGRAIDEWLSLDWENSMF</sequence>
<comment type="subcellular location">
    <subcellularLocation>
        <location evidence="1">Nucleus</location>
    </subcellularLocation>
</comment>
<evidence type="ECO:0000256" key="2">
    <source>
        <dbReference type="ARBA" id="ARBA00022723"/>
    </source>
</evidence>
<reference evidence="6 7" key="1">
    <citation type="submission" date="2024-04" db="EMBL/GenBank/DDBJ databases">
        <title>Complete genome sequence of Fusarium acuminatum.</title>
        <authorList>
            <person name="Lan B."/>
        </authorList>
    </citation>
    <scope>NUCLEOTIDE SEQUENCE [LARGE SCALE GENOMIC DNA]</scope>
    <source>
        <strain evidence="6">1A</strain>
    </source>
</reference>
<evidence type="ECO:0000313" key="6">
    <source>
        <dbReference type="EMBL" id="WZH45668.1"/>
    </source>
</evidence>
<evidence type="ECO:0000256" key="3">
    <source>
        <dbReference type="ARBA" id="ARBA00023015"/>
    </source>
</evidence>
<keyword evidence="5" id="KW-0539">Nucleus</keyword>
<protein>
    <recommendedName>
        <fullName evidence="8">Transcription factor domain-containing protein</fullName>
    </recommendedName>
</protein>
<evidence type="ECO:0000256" key="1">
    <source>
        <dbReference type="ARBA" id="ARBA00004123"/>
    </source>
</evidence>
<keyword evidence="3" id="KW-0805">Transcription regulation</keyword>
<evidence type="ECO:0000256" key="4">
    <source>
        <dbReference type="ARBA" id="ARBA00023163"/>
    </source>
</evidence>
<organism evidence="6 7">
    <name type="scientific">Fusarium acuminatum</name>
    <dbReference type="NCBI Taxonomy" id="5515"/>
    <lineage>
        <taxon>Eukaryota</taxon>
        <taxon>Fungi</taxon>
        <taxon>Dikarya</taxon>
        <taxon>Ascomycota</taxon>
        <taxon>Pezizomycotina</taxon>
        <taxon>Sordariomycetes</taxon>
        <taxon>Hypocreomycetidae</taxon>
        <taxon>Hypocreales</taxon>
        <taxon>Nectriaceae</taxon>
        <taxon>Fusarium</taxon>
        <taxon>Fusarium tricinctum species complex</taxon>
    </lineage>
</organism>
<gene>
    <name evidence="6" type="ORF">QYS62_006736</name>
</gene>
<dbReference type="PANTHER" id="PTHR47338">
    <property type="entry name" value="ZN(II)2CYS6 TRANSCRIPTION FACTOR (EUROFUNG)-RELATED"/>
    <property type="match status" value="1"/>
</dbReference>
<dbReference type="CDD" id="cd12148">
    <property type="entry name" value="fungal_TF_MHR"/>
    <property type="match status" value="1"/>
</dbReference>
<evidence type="ECO:0000313" key="7">
    <source>
        <dbReference type="Proteomes" id="UP001489902"/>
    </source>
</evidence>
<dbReference type="Proteomes" id="UP001489902">
    <property type="component" value="Chromosome 3"/>
</dbReference>
<dbReference type="EMBL" id="CP151262">
    <property type="protein sequence ID" value="WZH45668.1"/>
    <property type="molecule type" value="Genomic_DNA"/>
</dbReference>
<name>A0ABZ2X108_9HYPO</name>
<keyword evidence="2" id="KW-0479">Metal-binding</keyword>
<evidence type="ECO:0008006" key="8">
    <source>
        <dbReference type="Google" id="ProtNLM"/>
    </source>
</evidence>
<dbReference type="InterPro" id="IPR050815">
    <property type="entry name" value="TF_fung"/>
</dbReference>
<accession>A0ABZ2X108</accession>